<dbReference type="Proteomes" id="UP000049472">
    <property type="component" value="Unassembled WGS sequence"/>
</dbReference>
<dbReference type="PANTHER" id="PTHR43335:SF4">
    <property type="entry name" value="ABC TRANSPORTER, ATP-BINDING PROTEIN"/>
    <property type="match status" value="1"/>
</dbReference>
<keyword evidence="2" id="KW-0813">Transport</keyword>
<dbReference type="Pfam" id="PF00005">
    <property type="entry name" value="ABC_tran"/>
    <property type="match status" value="1"/>
</dbReference>
<dbReference type="AlphaFoldDB" id="A0A0M6WQV8"/>
<dbReference type="InterPro" id="IPR017871">
    <property type="entry name" value="ABC_transporter-like_CS"/>
</dbReference>
<dbReference type="InterPro" id="IPR003439">
    <property type="entry name" value="ABC_transporter-like_ATP-bd"/>
</dbReference>
<evidence type="ECO:0000313" key="6">
    <source>
        <dbReference type="EMBL" id="CRL39615.1"/>
    </source>
</evidence>
<dbReference type="PANTHER" id="PTHR43335">
    <property type="entry name" value="ABC TRANSPORTER, ATP-BINDING PROTEIN"/>
    <property type="match status" value="1"/>
</dbReference>
<comment type="similarity">
    <text evidence="1">Belongs to the ABC transporter superfamily.</text>
</comment>
<keyword evidence="3" id="KW-0547">Nucleotide-binding</keyword>
<evidence type="ECO:0000313" key="7">
    <source>
        <dbReference type="Proteomes" id="UP000049472"/>
    </source>
</evidence>
<dbReference type="PROSITE" id="PS50893">
    <property type="entry name" value="ABC_TRANSPORTER_2"/>
    <property type="match status" value="1"/>
</dbReference>
<gene>
    <name evidence="6" type="ORF">T1815_21141</name>
</gene>
<evidence type="ECO:0000256" key="4">
    <source>
        <dbReference type="ARBA" id="ARBA00022840"/>
    </source>
</evidence>
<dbReference type="SUPFAM" id="SSF52540">
    <property type="entry name" value="P-loop containing nucleoside triphosphate hydrolases"/>
    <property type="match status" value="1"/>
</dbReference>
<dbReference type="RefSeq" id="WP_055062190.1">
    <property type="nucleotide sequence ID" value="NZ_CVRQ01000023.1"/>
</dbReference>
<dbReference type="InterPro" id="IPR027417">
    <property type="entry name" value="P-loop_NTPase"/>
</dbReference>
<organism evidence="6 7">
    <name type="scientific">Agathobacter rectalis</name>
    <dbReference type="NCBI Taxonomy" id="39491"/>
    <lineage>
        <taxon>Bacteria</taxon>
        <taxon>Bacillati</taxon>
        <taxon>Bacillota</taxon>
        <taxon>Clostridia</taxon>
        <taxon>Lachnospirales</taxon>
        <taxon>Lachnospiraceae</taxon>
        <taxon>Agathobacter</taxon>
    </lineage>
</organism>
<dbReference type="SMART" id="SM00382">
    <property type="entry name" value="AAA"/>
    <property type="match status" value="1"/>
</dbReference>
<evidence type="ECO:0000259" key="5">
    <source>
        <dbReference type="PROSITE" id="PS50893"/>
    </source>
</evidence>
<dbReference type="EMBL" id="CVRQ01000023">
    <property type="protein sequence ID" value="CRL39615.1"/>
    <property type="molecule type" value="Genomic_DNA"/>
</dbReference>
<dbReference type="Gene3D" id="3.40.50.300">
    <property type="entry name" value="P-loop containing nucleotide triphosphate hydrolases"/>
    <property type="match status" value="1"/>
</dbReference>
<dbReference type="GO" id="GO:0016887">
    <property type="term" value="F:ATP hydrolysis activity"/>
    <property type="evidence" value="ECO:0007669"/>
    <property type="project" value="InterPro"/>
</dbReference>
<proteinExistence type="inferred from homology"/>
<protein>
    <submittedName>
        <fullName evidence="6">ABC transporter ATP-binding protein</fullName>
    </submittedName>
</protein>
<keyword evidence="4 6" id="KW-0067">ATP-binding</keyword>
<evidence type="ECO:0000256" key="1">
    <source>
        <dbReference type="ARBA" id="ARBA00005417"/>
    </source>
</evidence>
<accession>A0A0M6WQV8</accession>
<dbReference type="GO" id="GO:0005524">
    <property type="term" value="F:ATP binding"/>
    <property type="evidence" value="ECO:0007669"/>
    <property type="project" value="UniProtKB-KW"/>
</dbReference>
<dbReference type="InterPro" id="IPR003593">
    <property type="entry name" value="AAA+_ATPase"/>
</dbReference>
<feature type="domain" description="ABC transporter" evidence="5">
    <location>
        <begin position="3"/>
        <end position="207"/>
    </location>
</feature>
<reference evidence="7" key="1">
    <citation type="submission" date="2015-05" db="EMBL/GenBank/DDBJ databases">
        <authorList>
            <consortium name="Pathogen Informatics"/>
        </authorList>
    </citation>
    <scope>NUCLEOTIDE SEQUENCE [LARGE SCALE GENOMIC DNA]</scope>
    <source>
        <strain evidence="7">T1-815</strain>
    </source>
</reference>
<dbReference type="PROSITE" id="PS00211">
    <property type="entry name" value="ABC_TRANSPORTER_1"/>
    <property type="match status" value="1"/>
</dbReference>
<evidence type="ECO:0000256" key="3">
    <source>
        <dbReference type="ARBA" id="ARBA00022741"/>
    </source>
</evidence>
<name>A0A0M6WQV8_9FIRM</name>
<evidence type="ECO:0000256" key="2">
    <source>
        <dbReference type="ARBA" id="ARBA00022448"/>
    </source>
</evidence>
<dbReference type="CDD" id="cd03230">
    <property type="entry name" value="ABC_DR_subfamily_A"/>
    <property type="match status" value="1"/>
</dbReference>
<sequence length="208" mass="23184">MKIEIEHVSKKIKDALVLDDVCMTLESGNIYGFQGVNGSGKTMLMRAVSGLMYPTSGTISIDGKVLGKNMAFPEKIGMLIENPAFIDSYTGYDNLKMLASINKGEVDISRALETVGLNPQDKRKYRKYSLGMKQRLGIACAIMEEPKLLLLDEPFNALDKKGQEKLSEIIRDMRDKGSLILLSSHDKDELENLSDVIYLVDSGRFKLK</sequence>
<keyword evidence="7" id="KW-1185">Reference proteome</keyword>